<dbReference type="SUPFAM" id="SSF69279">
    <property type="entry name" value="Phage tail proteins"/>
    <property type="match status" value="1"/>
</dbReference>
<accession>A0A8X6J3B5</accession>
<organism evidence="1 2">
    <name type="scientific">Trichonephila clavata</name>
    <name type="common">Joro spider</name>
    <name type="synonym">Nephila clavata</name>
    <dbReference type="NCBI Taxonomy" id="2740835"/>
    <lineage>
        <taxon>Eukaryota</taxon>
        <taxon>Metazoa</taxon>
        <taxon>Ecdysozoa</taxon>
        <taxon>Arthropoda</taxon>
        <taxon>Chelicerata</taxon>
        <taxon>Arachnida</taxon>
        <taxon>Araneae</taxon>
        <taxon>Araneomorphae</taxon>
        <taxon>Entelegynae</taxon>
        <taxon>Araneoidea</taxon>
        <taxon>Nephilidae</taxon>
        <taxon>Trichonephila</taxon>
    </lineage>
</organism>
<protein>
    <submittedName>
        <fullName evidence="1">Phage tail protein</fullName>
    </submittedName>
</protein>
<name>A0A8X6J3B5_TRICU</name>
<dbReference type="AlphaFoldDB" id="A0A8X6J3B5"/>
<dbReference type="OrthoDB" id="8121867at2759"/>
<sequence length="321" mass="35726">MIPDFDIIAEGNPITETLKNSLISLRVTDESGTTSDEAEIHIDYGNSALELKGELKIFLGYKETGLLPVGDYKASEITIQSTPQTLRIRCHATNFNKSLKEKTSREWKDITLGDLVREIAQKHGYNSKVAEKFENVLIPHKSQTDESDINFLKELGRKYDALVKPVGGCIIFIPRGEGKSVTGKVFGTIVLTPQEVINWKVNFNVRNKYGSVIAKWHSYEKGKTTEEKVGNEEPSYSLQTPYSTQESAISAATAKLRQLKRSTSILHVTVPGNPALFAEAKVSLSGFCQEVEGEWVINRAEHILNSKGYQTIIEATVSKVY</sequence>
<dbReference type="Proteomes" id="UP000887116">
    <property type="component" value="Unassembled WGS sequence"/>
</dbReference>
<gene>
    <name evidence="1" type="primary">ASM33_05055</name>
    <name evidence="1" type="ORF">TNCT_309151</name>
</gene>
<evidence type="ECO:0000313" key="2">
    <source>
        <dbReference type="Proteomes" id="UP000887116"/>
    </source>
</evidence>
<keyword evidence="2" id="KW-1185">Reference proteome</keyword>
<dbReference type="Pfam" id="PF05954">
    <property type="entry name" value="Phage_GPD"/>
    <property type="match status" value="1"/>
</dbReference>
<reference evidence="1" key="1">
    <citation type="submission" date="2020-07" db="EMBL/GenBank/DDBJ databases">
        <title>Multicomponent nature underlies the extraordinary mechanical properties of spider dragline silk.</title>
        <authorList>
            <person name="Kono N."/>
            <person name="Nakamura H."/>
            <person name="Mori M."/>
            <person name="Yoshida Y."/>
            <person name="Ohtoshi R."/>
            <person name="Malay A.D."/>
            <person name="Moran D.A.P."/>
            <person name="Tomita M."/>
            <person name="Numata K."/>
            <person name="Arakawa K."/>
        </authorList>
    </citation>
    <scope>NUCLEOTIDE SEQUENCE</scope>
</reference>
<dbReference type="EMBL" id="BMAO01016386">
    <property type="protein sequence ID" value="GFR08138.1"/>
    <property type="molecule type" value="Genomic_DNA"/>
</dbReference>
<evidence type="ECO:0000313" key="1">
    <source>
        <dbReference type="EMBL" id="GFR08138.1"/>
    </source>
</evidence>
<proteinExistence type="predicted"/>
<comment type="caution">
    <text evidence="1">The sequence shown here is derived from an EMBL/GenBank/DDBJ whole genome shotgun (WGS) entry which is preliminary data.</text>
</comment>